<gene>
    <name evidence="1" type="ORF">GOBAR_AA03400</name>
</gene>
<sequence length="252" mass="27383">MATDVLSGSSMTVSLYDSEVRAREKAERLAMAGNIMASFAGSDCELSGSLVLAFLSRVVREKVQEGIRSTPLRGLQVDLSCPGRSQIAQKILKWSRSTLIKLLTKDSRVADRSLGASCLELYGYTFAVSRIASSARDRDYRLHPNKSPMADCSHSWHENTIMRRIGGEAIFCPMVLPVIVSQWMKECCSIEASAIERGHQLVCQQVIARSSGTQVGAMEASCPENASRTKGIARDSAGMGILGGQVKHVSRL</sequence>
<evidence type="ECO:0000313" key="1">
    <source>
        <dbReference type="EMBL" id="PPS17167.1"/>
    </source>
</evidence>
<dbReference type="Proteomes" id="UP000239757">
    <property type="component" value="Unassembled WGS sequence"/>
</dbReference>
<accession>A0A2P5YNJ4</accession>
<evidence type="ECO:0000313" key="2">
    <source>
        <dbReference type="Proteomes" id="UP000239757"/>
    </source>
</evidence>
<dbReference type="AlphaFoldDB" id="A0A2P5YNJ4"/>
<dbReference type="EMBL" id="KZ662953">
    <property type="protein sequence ID" value="PPS17167.1"/>
    <property type="molecule type" value="Genomic_DNA"/>
</dbReference>
<reference evidence="1 2" key="1">
    <citation type="submission" date="2015-01" db="EMBL/GenBank/DDBJ databases">
        <title>Genome of allotetraploid Gossypium barbadense reveals genomic plasticity and fiber elongation in cotton evolution.</title>
        <authorList>
            <person name="Chen X."/>
            <person name="Liu X."/>
            <person name="Zhao B."/>
            <person name="Zheng H."/>
            <person name="Hu Y."/>
            <person name="Lu G."/>
            <person name="Yang C."/>
            <person name="Chen J."/>
            <person name="Shan C."/>
            <person name="Zhang L."/>
            <person name="Zhou Y."/>
            <person name="Wang L."/>
            <person name="Guo W."/>
            <person name="Bai Y."/>
            <person name="Ruan J."/>
            <person name="Shangguan X."/>
            <person name="Mao Y."/>
            <person name="Jiang J."/>
            <person name="Zhu Y."/>
            <person name="Lei J."/>
            <person name="Kang H."/>
            <person name="Chen S."/>
            <person name="He X."/>
            <person name="Wang R."/>
            <person name="Wang Y."/>
            <person name="Chen J."/>
            <person name="Wang L."/>
            <person name="Yu S."/>
            <person name="Wang B."/>
            <person name="Wei J."/>
            <person name="Song S."/>
            <person name="Lu X."/>
            <person name="Gao Z."/>
            <person name="Gu W."/>
            <person name="Deng X."/>
            <person name="Ma D."/>
            <person name="Wang S."/>
            <person name="Liang W."/>
            <person name="Fang L."/>
            <person name="Cai C."/>
            <person name="Zhu X."/>
            <person name="Zhou B."/>
            <person name="Zhang Y."/>
            <person name="Chen Z."/>
            <person name="Xu S."/>
            <person name="Zhu R."/>
            <person name="Wang S."/>
            <person name="Zhang T."/>
            <person name="Zhao G."/>
        </authorList>
    </citation>
    <scope>NUCLEOTIDE SEQUENCE [LARGE SCALE GENOMIC DNA]</scope>
    <source>
        <strain evidence="2">cv. Xinhai21</strain>
        <tissue evidence="1">Leaf</tissue>
    </source>
</reference>
<name>A0A2P5YNJ4_GOSBA</name>
<protein>
    <submittedName>
        <fullName evidence="1">Uncharacterized protein</fullName>
    </submittedName>
</protein>
<proteinExistence type="predicted"/>
<organism evidence="1 2">
    <name type="scientific">Gossypium barbadense</name>
    <name type="common">Sea Island cotton</name>
    <name type="synonym">Hibiscus barbadensis</name>
    <dbReference type="NCBI Taxonomy" id="3634"/>
    <lineage>
        <taxon>Eukaryota</taxon>
        <taxon>Viridiplantae</taxon>
        <taxon>Streptophyta</taxon>
        <taxon>Embryophyta</taxon>
        <taxon>Tracheophyta</taxon>
        <taxon>Spermatophyta</taxon>
        <taxon>Magnoliopsida</taxon>
        <taxon>eudicotyledons</taxon>
        <taxon>Gunneridae</taxon>
        <taxon>Pentapetalae</taxon>
        <taxon>rosids</taxon>
        <taxon>malvids</taxon>
        <taxon>Malvales</taxon>
        <taxon>Malvaceae</taxon>
        <taxon>Malvoideae</taxon>
        <taxon>Gossypium</taxon>
    </lineage>
</organism>